<sequence>MWTMYKFKNNKSARKGEMEMEMKKSANQTERLFIAIRIPAEIREAMGRISNRLSQQLRFAKWTFPEDYHITLQFLGDTPVEDIPALIKVLKQVAAESTPFELALQEWGTFGVPAAPRVLWAGLSGNMDELKQLQQKITLATLPLGFKAEARDYNPHLTLARKYRGDNPFSADWLQDLHRQEVEAEPGLTGHYWTIDSIMVYATMMHAIPMYEIIENISFF</sequence>
<dbReference type="PANTHER" id="PTHR35561:SF1">
    <property type="entry name" value="RNA 2',3'-CYCLIC PHOSPHODIESTERASE"/>
    <property type="match status" value="1"/>
</dbReference>
<comment type="similarity">
    <text evidence="2">Belongs to the 2H phosphoesterase superfamily. ThpR family.</text>
</comment>
<evidence type="ECO:0000259" key="3">
    <source>
        <dbReference type="Pfam" id="PF02834"/>
    </source>
</evidence>
<dbReference type="Gene3D" id="3.90.1140.10">
    <property type="entry name" value="Cyclic phosphodiesterase"/>
    <property type="match status" value="1"/>
</dbReference>
<comment type="catalytic activity">
    <reaction evidence="2">
        <text>a 3'-end 2',3'-cyclophospho-ribonucleotide-RNA + H2O = a 3'-end 2'-phospho-ribonucleotide-RNA + H(+)</text>
        <dbReference type="Rhea" id="RHEA:11828"/>
        <dbReference type="Rhea" id="RHEA-COMP:10464"/>
        <dbReference type="Rhea" id="RHEA-COMP:17353"/>
        <dbReference type="ChEBI" id="CHEBI:15377"/>
        <dbReference type="ChEBI" id="CHEBI:15378"/>
        <dbReference type="ChEBI" id="CHEBI:83064"/>
        <dbReference type="ChEBI" id="CHEBI:173113"/>
        <dbReference type="EC" id="3.1.4.58"/>
    </reaction>
</comment>
<evidence type="ECO:0000313" key="5">
    <source>
        <dbReference type="Proteomes" id="UP000463051"/>
    </source>
</evidence>
<dbReference type="GO" id="GO:0008664">
    <property type="term" value="F:RNA 2',3'-cyclic 3'-phosphodiesterase activity"/>
    <property type="evidence" value="ECO:0007669"/>
    <property type="project" value="UniProtKB-EC"/>
</dbReference>
<feature type="short sequence motif" description="HXTX 2" evidence="2">
    <location>
        <begin position="156"/>
        <end position="159"/>
    </location>
</feature>
<comment type="caution">
    <text evidence="4">The sequence shown here is derived from an EMBL/GenBank/DDBJ whole genome shotgun (WGS) entry which is preliminary data.</text>
</comment>
<dbReference type="InterPro" id="IPR004175">
    <property type="entry name" value="RNA_CPDase"/>
</dbReference>
<dbReference type="InterPro" id="IPR014051">
    <property type="entry name" value="Phosphoesterase_HXTX"/>
</dbReference>
<reference evidence="4 5" key="1">
    <citation type="submission" date="2019-11" db="EMBL/GenBank/DDBJ databases">
        <title>Paenibacillus monticola sp. nov., a novel PGPR strain isolated from mountain sample in China.</title>
        <authorList>
            <person name="Zhao Q."/>
            <person name="Li H.-P."/>
            <person name="Zhang J.-L."/>
        </authorList>
    </citation>
    <scope>NUCLEOTIDE SEQUENCE [LARGE SCALE GENOMIC DNA]</scope>
    <source>
        <strain evidence="4 5">LC-T2</strain>
    </source>
</reference>
<proteinExistence type="inferred from homology"/>
<evidence type="ECO:0000256" key="1">
    <source>
        <dbReference type="ARBA" id="ARBA00022801"/>
    </source>
</evidence>
<dbReference type="InterPro" id="IPR009097">
    <property type="entry name" value="Cyclic_Pdiesterase"/>
</dbReference>
<accession>A0A7X2KZZ9</accession>
<gene>
    <name evidence="4" type="primary">thpR</name>
    <name evidence="4" type="ORF">GJB61_00960</name>
</gene>
<feature type="domain" description="Phosphoesterase HXTX" evidence="3">
    <location>
        <begin position="36"/>
        <end position="120"/>
    </location>
</feature>
<feature type="domain" description="Phosphoesterase HXTX" evidence="3">
    <location>
        <begin position="127"/>
        <end position="185"/>
    </location>
</feature>
<dbReference type="GO" id="GO:0004113">
    <property type="term" value="F:2',3'-cyclic-nucleotide 3'-phosphodiesterase activity"/>
    <property type="evidence" value="ECO:0007669"/>
    <property type="project" value="InterPro"/>
</dbReference>
<dbReference type="EMBL" id="WJXB01000001">
    <property type="protein sequence ID" value="MRN51578.1"/>
    <property type="molecule type" value="Genomic_DNA"/>
</dbReference>
<dbReference type="SUPFAM" id="SSF55144">
    <property type="entry name" value="LigT-like"/>
    <property type="match status" value="1"/>
</dbReference>
<dbReference type="AlphaFoldDB" id="A0A7X2KZZ9"/>
<organism evidence="4 5">
    <name type="scientific">Paenibacillus monticola</name>
    <dbReference type="NCBI Taxonomy" id="2666075"/>
    <lineage>
        <taxon>Bacteria</taxon>
        <taxon>Bacillati</taxon>
        <taxon>Bacillota</taxon>
        <taxon>Bacilli</taxon>
        <taxon>Bacillales</taxon>
        <taxon>Paenibacillaceae</taxon>
        <taxon>Paenibacillus</taxon>
    </lineage>
</organism>
<evidence type="ECO:0000256" key="2">
    <source>
        <dbReference type="HAMAP-Rule" id="MF_01940"/>
    </source>
</evidence>
<evidence type="ECO:0000313" key="4">
    <source>
        <dbReference type="EMBL" id="MRN51578.1"/>
    </source>
</evidence>
<protein>
    <recommendedName>
        <fullName evidence="2">RNA 2',3'-cyclic phosphodiesterase</fullName>
        <shortName evidence="2">RNA 2',3'-CPDase</shortName>
        <ecNumber evidence="2">3.1.4.58</ecNumber>
    </recommendedName>
</protein>
<keyword evidence="1 2" id="KW-0378">Hydrolase</keyword>
<keyword evidence="5" id="KW-1185">Reference proteome</keyword>
<dbReference type="EC" id="3.1.4.58" evidence="2"/>
<dbReference type="Proteomes" id="UP000463051">
    <property type="component" value="Unassembled WGS sequence"/>
</dbReference>
<comment type="function">
    <text evidence="2">Hydrolyzes RNA 2',3'-cyclic phosphodiester to an RNA 2'-phosphomonoester.</text>
</comment>
<dbReference type="PANTHER" id="PTHR35561">
    <property type="entry name" value="RNA 2',3'-CYCLIC PHOSPHODIESTERASE"/>
    <property type="match status" value="1"/>
</dbReference>
<dbReference type="NCBIfam" id="TIGR02258">
    <property type="entry name" value="2_5_ligase"/>
    <property type="match status" value="1"/>
</dbReference>
<feature type="short sequence motif" description="HXTX 1" evidence="2">
    <location>
        <begin position="69"/>
        <end position="72"/>
    </location>
</feature>
<feature type="active site" description="Proton donor" evidence="2">
    <location>
        <position position="69"/>
    </location>
</feature>
<dbReference type="Pfam" id="PF02834">
    <property type="entry name" value="LigT_PEase"/>
    <property type="match status" value="2"/>
</dbReference>
<name>A0A7X2KZZ9_9BACL</name>
<feature type="active site" description="Proton acceptor" evidence="2">
    <location>
        <position position="156"/>
    </location>
</feature>
<dbReference type="HAMAP" id="MF_01940">
    <property type="entry name" value="RNA_CPDase"/>
    <property type="match status" value="1"/>
</dbReference>